<reference evidence="4 5" key="1">
    <citation type="submission" date="2020-08" db="EMBL/GenBank/DDBJ databases">
        <title>Genomic Encyclopedia of Type Strains, Phase IV (KMG-IV): sequencing the most valuable type-strain genomes for metagenomic binning, comparative biology and taxonomic classification.</title>
        <authorList>
            <person name="Goeker M."/>
        </authorList>
    </citation>
    <scope>NUCLEOTIDE SEQUENCE [LARGE SCALE GENOMIC DNA]</scope>
    <source>
        <strain evidence="4 5">DSM 100039</strain>
    </source>
</reference>
<evidence type="ECO:0000259" key="2">
    <source>
        <dbReference type="Pfam" id="PF04986"/>
    </source>
</evidence>
<feature type="domain" description="Transposase zinc-binding" evidence="3">
    <location>
        <begin position="10"/>
        <end position="101"/>
    </location>
</feature>
<dbReference type="GO" id="GO:0006313">
    <property type="term" value="P:DNA transposition"/>
    <property type="evidence" value="ECO:0007669"/>
    <property type="project" value="InterPro"/>
</dbReference>
<evidence type="ECO:0000256" key="1">
    <source>
        <dbReference type="SAM" id="MobiDB-lite"/>
    </source>
</evidence>
<dbReference type="Pfam" id="PF14319">
    <property type="entry name" value="Zn_Tnp_IS91"/>
    <property type="match status" value="1"/>
</dbReference>
<dbReference type="Proteomes" id="UP000556329">
    <property type="component" value="Unassembled WGS sequence"/>
</dbReference>
<sequence>MRASIEVADIFRAAGPAYRAAHAGHMSLAQLKVMSAIEHCRTAALGGHVEACEDCGQWRIAYNSCRNRHCPKCQGAAARTWLAEREADLLPLGYFHVVFTLPAEVADIAFQNKALVYDLLFKAASETMLTIAADRKHLGARIGITAVLHTWGSAMTHHPHVHMIVAGGGISPDRSRWISSRPAFLLPVRVLGKLFRRLSLARLVALHDAGRLGFFGALARLAERRAFLRHLAPVRKKRWVVYAKAPFAGPEAGLAYLSRYTHRVAISNRRLFAFNASGVTFRYKDYRRDDADRQQVTRDRRVHPPLPAPCPAAWLPSHPALRPARRLRPQGQPRAGARTPGRRRATRPRRLRRTERLPPAMPLLRRTHDRHRDVRTLEAAPRTAARDGTEPGERPMTRHGMVQTSAAGVAPPATGLSALFAMIGTATIAPGRVTGRLSHAEVQRSGLTAPNPVHSGKAPAFDDISRRSKSP</sequence>
<feature type="domain" description="Transposase IS801/IS1294" evidence="2">
    <location>
        <begin position="143"/>
        <end position="297"/>
    </location>
</feature>
<dbReference type="InterPro" id="IPR026889">
    <property type="entry name" value="Zn_Tnp"/>
</dbReference>
<gene>
    <name evidence="4" type="ORF">HNQ71_004571</name>
</gene>
<dbReference type="InterPro" id="IPR007069">
    <property type="entry name" value="Transposase_32"/>
</dbReference>
<comment type="caution">
    <text evidence="4">The sequence shown here is derived from an EMBL/GenBank/DDBJ whole genome shotgun (WGS) entry which is preliminary data.</text>
</comment>
<feature type="region of interest" description="Disordered" evidence="1">
    <location>
        <begin position="446"/>
        <end position="471"/>
    </location>
</feature>
<dbReference type="AlphaFoldDB" id="A0A841PE83"/>
<dbReference type="InterPro" id="IPR054832">
    <property type="entry name" value="transpos_IS91"/>
</dbReference>
<dbReference type="GO" id="GO:0003677">
    <property type="term" value="F:DNA binding"/>
    <property type="evidence" value="ECO:0007669"/>
    <property type="project" value="InterPro"/>
</dbReference>
<evidence type="ECO:0000259" key="3">
    <source>
        <dbReference type="Pfam" id="PF14319"/>
    </source>
</evidence>
<evidence type="ECO:0000313" key="4">
    <source>
        <dbReference type="EMBL" id="MBB6411883.1"/>
    </source>
</evidence>
<evidence type="ECO:0008006" key="6">
    <source>
        <dbReference type="Google" id="ProtNLM"/>
    </source>
</evidence>
<protein>
    <recommendedName>
        <fullName evidence="6">Transposase</fullName>
    </recommendedName>
</protein>
<accession>A0A841PE83</accession>
<dbReference type="EMBL" id="JACHEF010000004">
    <property type="protein sequence ID" value="MBB6411883.1"/>
    <property type="molecule type" value="Genomic_DNA"/>
</dbReference>
<name>A0A841PE83_9HYPH</name>
<dbReference type="Pfam" id="PF04986">
    <property type="entry name" value="Y2_Tnp"/>
    <property type="match status" value="1"/>
</dbReference>
<feature type="compositionally biased region" description="Basic and acidic residues" evidence="1">
    <location>
        <begin position="290"/>
        <end position="299"/>
    </location>
</feature>
<dbReference type="GO" id="GO:0004803">
    <property type="term" value="F:transposase activity"/>
    <property type="evidence" value="ECO:0007669"/>
    <property type="project" value="InterPro"/>
</dbReference>
<dbReference type="PANTHER" id="PTHR37023:SF1">
    <property type="entry name" value="ISSOD25 TRANSPOSASE TNPA_ISSOD25"/>
    <property type="match status" value="1"/>
</dbReference>
<proteinExistence type="predicted"/>
<dbReference type="NCBIfam" id="NF033538">
    <property type="entry name" value="transpos_IS91"/>
    <property type="match status" value="1"/>
</dbReference>
<feature type="region of interest" description="Disordered" evidence="1">
    <location>
        <begin position="290"/>
        <end position="359"/>
    </location>
</feature>
<feature type="compositionally biased region" description="Low complexity" evidence="1">
    <location>
        <begin position="311"/>
        <end position="322"/>
    </location>
</feature>
<organism evidence="4 5">
    <name type="scientific">Mesorhizobium sangaii</name>
    <dbReference type="NCBI Taxonomy" id="505389"/>
    <lineage>
        <taxon>Bacteria</taxon>
        <taxon>Pseudomonadati</taxon>
        <taxon>Pseudomonadota</taxon>
        <taxon>Alphaproteobacteria</taxon>
        <taxon>Hyphomicrobiales</taxon>
        <taxon>Phyllobacteriaceae</taxon>
        <taxon>Mesorhizobium</taxon>
    </lineage>
</organism>
<feature type="compositionally biased region" description="Low complexity" evidence="1">
    <location>
        <begin position="329"/>
        <end position="339"/>
    </location>
</feature>
<feature type="compositionally biased region" description="Basic residues" evidence="1">
    <location>
        <begin position="340"/>
        <end position="353"/>
    </location>
</feature>
<keyword evidence="5" id="KW-1185">Reference proteome</keyword>
<evidence type="ECO:0000313" key="5">
    <source>
        <dbReference type="Proteomes" id="UP000556329"/>
    </source>
</evidence>
<dbReference type="PANTHER" id="PTHR37023">
    <property type="entry name" value="TRANSPOSASE"/>
    <property type="match status" value="1"/>
</dbReference>